<feature type="transmembrane region" description="Helical" evidence="1">
    <location>
        <begin position="6"/>
        <end position="25"/>
    </location>
</feature>
<evidence type="ECO:0000256" key="1">
    <source>
        <dbReference type="SAM" id="Phobius"/>
    </source>
</evidence>
<reference evidence="3" key="1">
    <citation type="submission" date="2016-10" db="EMBL/GenBank/DDBJ databases">
        <authorList>
            <person name="Varghese N."/>
            <person name="Submissions S."/>
        </authorList>
    </citation>
    <scope>NUCLEOTIDE SEQUENCE [LARGE SCALE GENOMIC DNA]</scope>
    <source>
        <strain evidence="3">DSM 22361</strain>
    </source>
</reference>
<dbReference type="OrthoDB" id="5195477at2"/>
<proteinExistence type="predicted"/>
<evidence type="ECO:0008006" key="4">
    <source>
        <dbReference type="Google" id="ProtNLM"/>
    </source>
</evidence>
<gene>
    <name evidence="2" type="ORF">SAMN05421877_104203</name>
</gene>
<evidence type="ECO:0000313" key="2">
    <source>
        <dbReference type="EMBL" id="SEG04314.1"/>
    </source>
</evidence>
<dbReference type="RefSeq" id="WP_103905852.1">
    <property type="nucleotide sequence ID" value="NZ_CP049246.1"/>
</dbReference>
<feature type="transmembrane region" description="Helical" evidence="1">
    <location>
        <begin position="143"/>
        <end position="164"/>
    </location>
</feature>
<dbReference type="Pfam" id="PF13787">
    <property type="entry name" value="HXXEE"/>
    <property type="match status" value="1"/>
</dbReference>
<dbReference type="InterPro" id="IPR025671">
    <property type="entry name" value="HXXEE"/>
</dbReference>
<keyword evidence="1" id="KW-0472">Membrane</keyword>
<keyword evidence="1" id="KW-1133">Transmembrane helix</keyword>
<feature type="transmembrane region" description="Helical" evidence="1">
    <location>
        <begin position="59"/>
        <end position="79"/>
    </location>
</feature>
<dbReference type="AlphaFoldDB" id="A0A1H5WXU8"/>
<name>A0A1H5WXU8_9SPHI</name>
<keyword evidence="3" id="KW-1185">Reference proteome</keyword>
<organism evidence="2 3">
    <name type="scientific">Sphingobacterium lactis</name>
    <dbReference type="NCBI Taxonomy" id="797291"/>
    <lineage>
        <taxon>Bacteria</taxon>
        <taxon>Pseudomonadati</taxon>
        <taxon>Bacteroidota</taxon>
        <taxon>Sphingobacteriia</taxon>
        <taxon>Sphingobacteriales</taxon>
        <taxon>Sphingobacteriaceae</taxon>
        <taxon>Sphingobacterium</taxon>
    </lineage>
</organism>
<evidence type="ECO:0000313" key="3">
    <source>
        <dbReference type="Proteomes" id="UP000236731"/>
    </source>
</evidence>
<sequence>MELKILVLIFPIIFMIHDFEEIIFFKKWILRNENELTRRFPKIANKFLPHFKNISTSSFALGVAEEFLIVSIISVFAIMNEDFKLWYGIFIGFFIHIIIHIIQWIIYRKYIPSIVTSFLVLPYCFYTLEKLNESKLLELSDKILWGVIGFVIVILNLLLVHKLIAKFEKMQQIKDQ</sequence>
<dbReference type="EMBL" id="FNUT01000004">
    <property type="protein sequence ID" value="SEG04314.1"/>
    <property type="molecule type" value="Genomic_DNA"/>
</dbReference>
<keyword evidence="1" id="KW-0812">Transmembrane</keyword>
<dbReference type="Proteomes" id="UP000236731">
    <property type="component" value="Unassembled WGS sequence"/>
</dbReference>
<protein>
    <recommendedName>
        <fullName evidence="4">HXXEE domain-containing protein</fullName>
    </recommendedName>
</protein>
<feature type="transmembrane region" description="Helical" evidence="1">
    <location>
        <begin position="85"/>
        <end position="103"/>
    </location>
</feature>
<accession>A0A1H5WXU8</accession>